<dbReference type="EMBL" id="AGJL01000048">
    <property type="protein sequence ID" value="EHP84642.1"/>
    <property type="molecule type" value="Genomic_DNA"/>
</dbReference>
<evidence type="ECO:0000256" key="1">
    <source>
        <dbReference type="ARBA" id="ARBA00003237"/>
    </source>
</evidence>
<dbReference type="SUPFAM" id="SSF54675">
    <property type="entry name" value="Nicotinate/Quinolinate PRTase N-terminal domain-like"/>
    <property type="match status" value="1"/>
</dbReference>
<dbReference type="GO" id="GO:0005737">
    <property type="term" value="C:cytoplasm"/>
    <property type="evidence" value="ECO:0007669"/>
    <property type="project" value="TreeGrafter"/>
</dbReference>
<dbReference type="Proteomes" id="UP000003706">
    <property type="component" value="Unassembled WGS sequence"/>
</dbReference>
<evidence type="ECO:0000256" key="6">
    <source>
        <dbReference type="ARBA" id="ARBA00022676"/>
    </source>
</evidence>
<dbReference type="InterPro" id="IPR036068">
    <property type="entry name" value="Nicotinate_pribotase-like_C"/>
</dbReference>
<dbReference type="NCBIfam" id="TIGR00078">
    <property type="entry name" value="nadC"/>
    <property type="match status" value="1"/>
</dbReference>
<evidence type="ECO:0000256" key="5">
    <source>
        <dbReference type="ARBA" id="ARBA00022642"/>
    </source>
</evidence>
<dbReference type="InterPro" id="IPR013785">
    <property type="entry name" value="Aldolase_TIM"/>
</dbReference>
<evidence type="ECO:0000256" key="3">
    <source>
        <dbReference type="ARBA" id="ARBA00009400"/>
    </source>
</evidence>
<evidence type="ECO:0000259" key="11">
    <source>
        <dbReference type="Pfam" id="PF02749"/>
    </source>
</evidence>
<dbReference type="GO" id="GO:0034213">
    <property type="term" value="P:quinolinate catabolic process"/>
    <property type="evidence" value="ECO:0007669"/>
    <property type="project" value="TreeGrafter"/>
</dbReference>
<evidence type="ECO:0000313" key="12">
    <source>
        <dbReference type="EMBL" id="EHP84642.1"/>
    </source>
</evidence>
<dbReference type="GO" id="GO:0004514">
    <property type="term" value="F:nicotinate-nucleotide diphosphorylase (carboxylating) activity"/>
    <property type="evidence" value="ECO:0007669"/>
    <property type="project" value="UniProtKB-EC"/>
</dbReference>
<dbReference type="GO" id="GO:0009435">
    <property type="term" value="P:NAD+ biosynthetic process"/>
    <property type="evidence" value="ECO:0007669"/>
    <property type="project" value="UniProtKB-UniPathway"/>
</dbReference>
<keyword evidence="7 9" id="KW-0808">Transferase</keyword>
<dbReference type="PIRSF" id="PIRSF006250">
    <property type="entry name" value="NadC_ModD"/>
    <property type="match status" value="1"/>
</dbReference>
<accession>H1L0M5</accession>
<dbReference type="EC" id="2.4.2.19" evidence="9"/>
<evidence type="ECO:0000259" key="10">
    <source>
        <dbReference type="Pfam" id="PF01729"/>
    </source>
</evidence>
<comment type="function">
    <text evidence="1 9">Involved in the catabolism of quinolinic acid (QA).</text>
</comment>
<dbReference type="InterPro" id="IPR037128">
    <property type="entry name" value="Quinolinate_PRibosylTase_N_sf"/>
</dbReference>
<gene>
    <name evidence="12" type="ORF">MetfoDRAFT_1599</name>
</gene>
<dbReference type="InterPro" id="IPR027277">
    <property type="entry name" value="NadC/ModD"/>
</dbReference>
<dbReference type="Pfam" id="PF02749">
    <property type="entry name" value="QRPTase_N"/>
    <property type="match status" value="1"/>
</dbReference>
<comment type="similarity">
    <text evidence="3 9">Belongs to the NadC/ModD family.</text>
</comment>
<dbReference type="OrthoDB" id="115072at2157"/>
<comment type="catalytic activity">
    <reaction evidence="8 9">
        <text>nicotinate beta-D-ribonucleotide + CO2 + diphosphate = quinolinate + 5-phospho-alpha-D-ribose 1-diphosphate + 2 H(+)</text>
        <dbReference type="Rhea" id="RHEA:12733"/>
        <dbReference type="ChEBI" id="CHEBI:15378"/>
        <dbReference type="ChEBI" id="CHEBI:16526"/>
        <dbReference type="ChEBI" id="CHEBI:29959"/>
        <dbReference type="ChEBI" id="CHEBI:33019"/>
        <dbReference type="ChEBI" id="CHEBI:57502"/>
        <dbReference type="ChEBI" id="CHEBI:58017"/>
        <dbReference type="EC" id="2.4.2.19"/>
    </reaction>
</comment>
<dbReference type="InterPro" id="IPR022412">
    <property type="entry name" value="Quinolinate_PRibosylTrfase_N"/>
</dbReference>
<dbReference type="UniPathway" id="UPA00253">
    <property type="reaction ID" value="UER00331"/>
</dbReference>
<keyword evidence="6 9" id="KW-0328">Glycosyltransferase</keyword>
<dbReference type="FunFam" id="3.90.1170.20:FF:000001">
    <property type="entry name" value="Nicotinate-nucleotide diphosphorylase (Carboxylating)"/>
    <property type="match status" value="1"/>
</dbReference>
<dbReference type="InterPro" id="IPR004393">
    <property type="entry name" value="NadC"/>
</dbReference>
<keyword evidence="13" id="KW-1185">Reference proteome</keyword>
<evidence type="ECO:0000256" key="8">
    <source>
        <dbReference type="ARBA" id="ARBA00047445"/>
    </source>
</evidence>
<protein>
    <recommendedName>
        <fullName evidence="9">Nicotinate-nucleotide pyrophosphorylase [carboxylating]</fullName>
        <ecNumber evidence="9">2.4.2.19</ecNumber>
    </recommendedName>
    <alternativeName>
        <fullName evidence="9">Quinolinate phosphoribosyltransferase [decarboxylating]</fullName>
    </alternativeName>
</protein>
<comment type="caution">
    <text evidence="12">The sequence shown here is derived from an EMBL/GenBank/DDBJ whole genome shotgun (WGS) entry which is preliminary data.</text>
</comment>
<evidence type="ECO:0000256" key="7">
    <source>
        <dbReference type="ARBA" id="ARBA00022679"/>
    </source>
</evidence>
<dbReference type="Gene3D" id="3.90.1170.20">
    <property type="entry name" value="Quinolinate phosphoribosyl transferase, N-terminal domain"/>
    <property type="match status" value="1"/>
</dbReference>
<evidence type="ECO:0000256" key="2">
    <source>
        <dbReference type="ARBA" id="ARBA00004893"/>
    </source>
</evidence>
<dbReference type="FunFam" id="3.20.20.70:FF:000030">
    <property type="entry name" value="Nicotinate-nucleotide pyrophosphorylase, carboxylating"/>
    <property type="match status" value="1"/>
</dbReference>
<evidence type="ECO:0000256" key="4">
    <source>
        <dbReference type="ARBA" id="ARBA00011218"/>
    </source>
</evidence>
<dbReference type="AlphaFoldDB" id="H1L0M5"/>
<evidence type="ECO:0000313" key="13">
    <source>
        <dbReference type="Proteomes" id="UP000003706"/>
    </source>
</evidence>
<dbReference type="PANTHER" id="PTHR32179:SF3">
    <property type="entry name" value="NICOTINATE-NUCLEOTIDE PYROPHOSPHORYLASE [CARBOXYLATING]"/>
    <property type="match status" value="1"/>
</dbReference>
<dbReference type="Pfam" id="PF01729">
    <property type="entry name" value="QRPTase_C"/>
    <property type="match status" value="1"/>
</dbReference>
<dbReference type="PATRIC" id="fig|647171.4.peg.1557"/>
<name>H1L0M5_9EURY</name>
<feature type="domain" description="Quinolinate phosphoribosyl transferase C-terminal" evidence="10">
    <location>
        <begin position="105"/>
        <end position="277"/>
    </location>
</feature>
<evidence type="ECO:0000256" key="9">
    <source>
        <dbReference type="PIRNR" id="PIRNR006250"/>
    </source>
</evidence>
<proteinExistence type="inferred from homology"/>
<reference evidence="12 13" key="1">
    <citation type="submission" date="2011-09" db="EMBL/GenBank/DDBJ databases">
        <title>The draft genome of Methanotorris formicicus Mc-S-70.</title>
        <authorList>
            <consortium name="US DOE Joint Genome Institute (JGI-PGF)"/>
            <person name="Lucas S."/>
            <person name="Han J."/>
            <person name="Lapidus A."/>
            <person name="Cheng J.-F."/>
            <person name="Goodwin L."/>
            <person name="Pitluck S."/>
            <person name="Peters L."/>
            <person name="Land M.L."/>
            <person name="Hauser L."/>
            <person name="Sieprawska-Lupa M."/>
            <person name="Takai K."/>
            <person name="Miyazaki J."/>
            <person name="Whitman W."/>
            <person name="Woyke T.J."/>
        </authorList>
    </citation>
    <scope>NUCLEOTIDE SEQUENCE [LARGE SCALE GENOMIC DNA]</scope>
    <source>
        <strain evidence="12 13">Mc-S-70</strain>
    </source>
</reference>
<keyword evidence="5 9" id="KW-0662">Pyridine nucleotide biosynthesis</keyword>
<feature type="domain" description="Quinolinate phosphoribosyl transferase N-terminal" evidence="11">
    <location>
        <begin position="22"/>
        <end position="103"/>
    </location>
</feature>
<sequence>MIKDYALKILKESLRQDVGFGDITTELIIPEDLNCRGVIKSKEECIVCGLDFVMELFKSYGVECRPLVKEGDLVHGDILEVYGNARTILILERTVLNFLMHLSGIATKTYNVVKKVRQINKNVRIACTRKTLPNLSILEKYAVFVGGGDTHRFRLDDCVMIKDNHIAVVGIEKAFERIKKVSFTKKIEVEVDNLEQLREVLKYKPDIVLLDNFRLEDIGKALEIIDNYEKEHNYRPIVEVSGGIKESNVLDYAKYDVDVISMGCLIHSARAVDISLDVNIL</sequence>
<dbReference type="SUPFAM" id="SSF51690">
    <property type="entry name" value="Nicotinate/Quinolinate PRTase C-terminal domain-like"/>
    <property type="match status" value="1"/>
</dbReference>
<dbReference type="Gene3D" id="3.20.20.70">
    <property type="entry name" value="Aldolase class I"/>
    <property type="match status" value="1"/>
</dbReference>
<dbReference type="CDD" id="cd01572">
    <property type="entry name" value="QPRTase"/>
    <property type="match status" value="1"/>
</dbReference>
<comment type="subunit">
    <text evidence="4 9">Hexamer formed by 3 homodimers.</text>
</comment>
<dbReference type="STRING" id="647171.MetfoDRAFT_1599"/>
<dbReference type="InterPro" id="IPR002638">
    <property type="entry name" value="Quinolinate_PRibosylTrfase_C"/>
</dbReference>
<organism evidence="12 13">
    <name type="scientific">Methanotorris formicicus Mc-S-70</name>
    <dbReference type="NCBI Taxonomy" id="647171"/>
    <lineage>
        <taxon>Archaea</taxon>
        <taxon>Methanobacteriati</taxon>
        <taxon>Methanobacteriota</taxon>
        <taxon>Methanomada group</taxon>
        <taxon>Methanococci</taxon>
        <taxon>Methanococcales</taxon>
        <taxon>Methanocaldococcaceae</taxon>
        <taxon>Methanotorris</taxon>
    </lineage>
</organism>
<dbReference type="PANTHER" id="PTHR32179">
    <property type="entry name" value="NICOTINATE-NUCLEOTIDE PYROPHOSPHORYLASE [CARBOXYLATING]"/>
    <property type="match status" value="1"/>
</dbReference>
<dbReference type="RefSeq" id="WP_007045025.1">
    <property type="nucleotide sequence ID" value="NZ_AGJL01000048.1"/>
</dbReference>
<comment type="pathway">
    <text evidence="2 9">Cofactor biosynthesis; NAD(+) biosynthesis; nicotinate D-ribonucleotide from quinolinate: step 1/1.</text>
</comment>